<dbReference type="GO" id="GO:0005886">
    <property type="term" value="C:plasma membrane"/>
    <property type="evidence" value="ECO:0007669"/>
    <property type="project" value="UniProtKB-SubCell"/>
</dbReference>
<dbReference type="Proteomes" id="UP000199423">
    <property type="component" value="Unassembled WGS sequence"/>
</dbReference>
<proteinExistence type="inferred from homology"/>
<dbReference type="GO" id="GO:0140359">
    <property type="term" value="F:ABC-type transporter activity"/>
    <property type="evidence" value="ECO:0007669"/>
    <property type="project" value="InterPro"/>
</dbReference>
<dbReference type="InterPro" id="IPR017871">
    <property type="entry name" value="ABC_transporter-like_CS"/>
</dbReference>
<evidence type="ECO:0000259" key="11">
    <source>
        <dbReference type="PROSITE" id="PS50929"/>
    </source>
</evidence>
<dbReference type="InterPro" id="IPR027417">
    <property type="entry name" value="P-loop_NTPase"/>
</dbReference>
<feature type="domain" description="ABC transmembrane type-1" evidence="11">
    <location>
        <begin position="28"/>
        <end position="310"/>
    </location>
</feature>
<dbReference type="RefSeq" id="WP_177228170.1">
    <property type="nucleotide sequence ID" value="NZ_FPCH01000003.1"/>
</dbReference>
<dbReference type="InterPro" id="IPR039421">
    <property type="entry name" value="Type_1_exporter"/>
</dbReference>
<dbReference type="PROSITE" id="PS50893">
    <property type="entry name" value="ABC_TRANSPORTER_2"/>
    <property type="match status" value="1"/>
</dbReference>
<evidence type="ECO:0000256" key="7">
    <source>
        <dbReference type="ARBA" id="ARBA00022989"/>
    </source>
</evidence>
<evidence type="ECO:0000256" key="9">
    <source>
        <dbReference type="SAM" id="Phobius"/>
    </source>
</evidence>
<keyword evidence="4 9" id="KW-0812">Transmembrane</keyword>
<evidence type="ECO:0000256" key="6">
    <source>
        <dbReference type="ARBA" id="ARBA00022840"/>
    </source>
</evidence>
<evidence type="ECO:0000313" key="13">
    <source>
        <dbReference type="Proteomes" id="UP000199423"/>
    </source>
</evidence>
<dbReference type="EMBL" id="FPCH01000003">
    <property type="protein sequence ID" value="SFV36940.1"/>
    <property type="molecule type" value="Genomic_DNA"/>
</dbReference>
<feature type="transmembrane region" description="Helical" evidence="9">
    <location>
        <begin position="167"/>
        <end position="187"/>
    </location>
</feature>
<dbReference type="PANTHER" id="PTHR24221:SF654">
    <property type="entry name" value="ATP-BINDING CASSETTE SUB-FAMILY B MEMBER 6"/>
    <property type="match status" value="1"/>
</dbReference>
<dbReference type="InterPro" id="IPR003593">
    <property type="entry name" value="AAA+_ATPase"/>
</dbReference>
<dbReference type="Pfam" id="PF00664">
    <property type="entry name" value="ABC_membrane"/>
    <property type="match status" value="1"/>
</dbReference>
<dbReference type="SMART" id="SM00382">
    <property type="entry name" value="AAA"/>
    <property type="match status" value="1"/>
</dbReference>
<dbReference type="PROSITE" id="PS00211">
    <property type="entry name" value="ABC_TRANSPORTER_1"/>
    <property type="match status" value="1"/>
</dbReference>
<keyword evidence="13" id="KW-1185">Reference proteome</keyword>
<dbReference type="Gene3D" id="3.40.50.300">
    <property type="entry name" value="P-loop containing nucleotide triphosphate hydrolases"/>
    <property type="match status" value="1"/>
</dbReference>
<dbReference type="SUPFAM" id="SSF52540">
    <property type="entry name" value="P-loop containing nucleoside triphosphate hydrolases"/>
    <property type="match status" value="1"/>
</dbReference>
<evidence type="ECO:0000256" key="2">
    <source>
        <dbReference type="ARBA" id="ARBA00005417"/>
    </source>
</evidence>
<dbReference type="GO" id="GO:0005524">
    <property type="term" value="F:ATP binding"/>
    <property type="evidence" value="ECO:0007669"/>
    <property type="project" value="UniProtKB-KW"/>
</dbReference>
<sequence length="588" mass="63822">MTSDLSAFAKHPYRFIIAILGSYRWSHIAILASVIAAVTFSVSTQYGLKKLVDALSNPSQHGAVWVAFAMVIGFIAADNLSWRLAAWIGHSTFTGVSGRVRRKLFRHLTGHAPSFFHGQAPGALTSRITATANALYTTETMVTFNAMPPLVATVVAIIYLMTVSVAMALTLTGVVGVIVVFMFYWAARGTPLHHAYAREAANVDGDMIDVISNISVVKAFGRMRSEHRRLGGVISREVRARKESLYFLERLRIFHAIATAVLTCCVLAWSIVLWQRGEATAGDVVLVSTLGISILSATRDLAVALVDVTQHLARFSEALRTLLTPHALPLVSSAKRVAAARGAVEFRDVGFSYPDGKQVFSSLNLKIDPGMRVGIVGPSGAGKSTIFSLIQRFYDVQSGAILIDGEVGALLPDDALRKAIAVVPQDVSLFHRTLRENIRYGRPGARDDEVMEAARMARCENFIEQLPAGLDTIVGDRGAKLSGGQRQRVAIARAFLKNAPILLLDEATSALDSHSEELIREALTTLMKGRTVIAIAHRLSTLRNFDRIVVIQNGKVVQDDTPETLISKAGAYKSLVDLEVRRLKSAAA</sequence>
<feature type="transmembrane region" description="Helical" evidence="9">
    <location>
        <begin position="251"/>
        <end position="272"/>
    </location>
</feature>
<dbReference type="GO" id="GO:0016887">
    <property type="term" value="F:ATP hydrolysis activity"/>
    <property type="evidence" value="ECO:0007669"/>
    <property type="project" value="InterPro"/>
</dbReference>
<dbReference type="PANTHER" id="PTHR24221">
    <property type="entry name" value="ATP-BINDING CASSETTE SUB-FAMILY B"/>
    <property type="match status" value="1"/>
</dbReference>
<dbReference type="STRING" id="51670.SAMN04488557_2912"/>
<evidence type="ECO:0000256" key="5">
    <source>
        <dbReference type="ARBA" id="ARBA00022741"/>
    </source>
</evidence>
<evidence type="ECO:0000256" key="8">
    <source>
        <dbReference type="ARBA" id="ARBA00023136"/>
    </source>
</evidence>
<dbReference type="SUPFAM" id="SSF90123">
    <property type="entry name" value="ABC transporter transmembrane region"/>
    <property type="match status" value="1"/>
</dbReference>
<dbReference type="Gene3D" id="1.20.1560.10">
    <property type="entry name" value="ABC transporter type 1, transmembrane domain"/>
    <property type="match status" value="1"/>
</dbReference>
<feature type="transmembrane region" description="Helical" evidence="9">
    <location>
        <begin position="62"/>
        <end position="82"/>
    </location>
</feature>
<name>A0A1I7NQS2_9HYPH</name>
<comment type="subcellular location">
    <subcellularLocation>
        <location evidence="1">Cell membrane</location>
        <topology evidence="1">Multi-pass membrane protein</topology>
    </subcellularLocation>
</comment>
<gene>
    <name evidence="12" type="ORF">SAMN04488557_2912</name>
</gene>
<evidence type="ECO:0000256" key="4">
    <source>
        <dbReference type="ARBA" id="ARBA00022692"/>
    </source>
</evidence>
<evidence type="ECO:0000256" key="3">
    <source>
        <dbReference type="ARBA" id="ARBA00022448"/>
    </source>
</evidence>
<reference evidence="13" key="1">
    <citation type="submission" date="2016-10" db="EMBL/GenBank/DDBJ databases">
        <authorList>
            <person name="Varghese N."/>
            <person name="Submissions S."/>
        </authorList>
    </citation>
    <scope>NUCLEOTIDE SEQUENCE [LARGE SCALE GENOMIC DNA]</scope>
    <source>
        <strain evidence="13">DSM 1565</strain>
    </source>
</reference>
<dbReference type="FunFam" id="3.40.50.300:FF:000287">
    <property type="entry name" value="Multidrug ABC transporter ATP-binding protein"/>
    <property type="match status" value="1"/>
</dbReference>
<dbReference type="InterPro" id="IPR011527">
    <property type="entry name" value="ABC1_TM_dom"/>
</dbReference>
<feature type="domain" description="ABC transporter" evidence="10">
    <location>
        <begin position="344"/>
        <end position="578"/>
    </location>
</feature>
<dbReference type="InterPro" id="IPR036640">
    <property type="entry name" value="ABC1_TM_sf"/>
</dbReference>
<keyword evidence="6 12" id="KW-0067">ATP-binding</keyword>
<keyword evidence="5" id="KW-0547">Nucleotide-binding</keyword>
<dbReference type="AlphaFoldDB" id="A0A1I7NQS2"/>
<comment type="similarity">
    <text evidence="2">Belongs to the ABC transporter superfamily.</text>
</comment>
<dbReference type="PROSITE" id="PS50929">
    <property type="entry name" value="ABC_TM1F"/>
    <property type="match status" value="1"/>
</dbReference>
<organism evidence="12 13">
    <name type="scientific">Hyphomicrobium facile</name>
    <dbReference type="NCBI Taxonomy" id="51670"/>
    <lineage>
        <taxon>Bacteria</taxon>
        <taxon>Pseudomonadati</taxon>
        <taxon>Pseudomonadota</taxon>
        <taxon>Alphaproteobacteria</taxon>
        <taxon>Hyphomicrobiales</taxon>
        <taxon>Hyphomicrobiaceae</taxon>
        <taxon>Hyphomicrobium</taxon>
    </lineage>
</organism>
<evidence type="ECO:0000313" key="12">
    <source>
        <dbReference type="EMBL" id="SFV36940.1"/>
    </source>
</evidence>
<dbReference type="CDD" id="cd07346">
    <property type="entry name" value="ABC_6TM_exporters"/>
    <property type="match status" value="1"/>
</dbReference>
<dbReference type="Pfam" id="PF00005">
    <property type="entry name" value="ABC_tran"/>
    <property type="match status" value="1"/>
</dbReference>
<keyword evidence="8 9" id="KW-0472">Membrane</keyword>
<keyword evidence="7 9" id="KW-1133">Transmembrane helix</keyword>
<protein>
    <submittedName>
        <fullName evidence="12">ATP-binding cassette, subfamily B</fullName>
    </submittedName>
</protein>
<keyword evidence="3" id="KW-0813">Transport</keyword>
<evidence type="ECO:0000256" key="1">
    <source>
        <dbReference type="ARBA" id="ARBA00004651"/>
    </source>
</evidence>
<dbReference type="InterPro" id="IPR003439">
    <property type="entry name" value="ABC_transporter-like_ATP-bd"/>
</dbReference>
<accession>A0A1I7NQS2</accession>
<feature type="transmembrane region" description="Helical" evidence="9">
    <location>
        <begin position="142"/>
        <end position="161"/>
    </location>
</feature>
<feature type="transmembrane region" description="Helical" evidence="9">
    <location>
        <begin position="21"/>
        <end position="42"/>
    </location>
</feature>
<dbReference type="GO" id="GO:0034040">
    <property type="term" value="F:ATPase-coupled lipid transmembrane transporter activity"/>
    <property type="evidence" value="ECO:0007669"/>
    <property type="project" value="TreeGrafter"/>
</dbReference>
<evidence type="ECO:0000259" key="10">
    <source>
        <dbReference type="PROSITE" id="PS50893"/>
    </source>
</evidence>